<evidence type="ECO:0000256" key="1">
    <source>
        <dbReference type="ARBA" id="ARBA00023125"/>
    </source>
</evidence>
<sequence>MSKRLLIVDDEPNLLRAVAAVLRDGGFDVTTARNGREALVLVAQSAPDLIVSDVRMPGMDGFALARRLRAAPNYALIPIIFLTAKDEIEDRVEGFQSGVDAYLTKPFEPDELVAIIKNILQRVERTHSTIARLVGSEMPEETVFVRDEALTEAEWRVAESVARGLSNKEIALELNLSIRTVENHVSRILAKKNFSNRVEIARYIISQKTE</sequence>
<dbReference type="GO" id="GO:0006355">
    <property type="term" value="P:regulation of DNA-templated transcription"/>
    <property type="evidence" value="ECO:0007669"/>
    <property type="project" value="InterPro"/>
</dbReference>
<dbReference type="SUPFAM" id="SSF46894">
    <property type="entry name" value="C-terminal effector domain of the bipartite response regulators"/>
    <property type="match status" value="1"/>
</dbReference>
<feature type="domain" description="Response regulatory" evidence="4">
    <location>
        <begin position="4"/>
        <end position="120"/>
    </location>
</feature>
<dbReference type="Gene3D" id="3.40.50.2300">
    <property type="match status" value="1"/>
</dbReference>
<evidence type="ECO:0000256" key="2">
    <source>
        <dbReference type="PROSITE-ProRule" id="PRU00169"/>
    </source>
</evidence>
<dbReference type="InterPro" id="IPR011006">
    <property type="entry name" value="CheY-like_superfamily"/>
</dbReference>
<dbReference type="GO" id="GO:0000160">
    <property type="term" value="P:phosphorelay signal transduction system"/>
    <property type="evidence" value="ECO:0007669"/>
    <property type="project" value="InterPro"/>
</dbReference>
<dbReference type="SMART" id="SM00421">
    <property type="entry name" value="HTH_LUXR"/>
    <property type="match status" value="1"/>
</dbReference>
<dbReference type="InterPro" id="IPR000792">
    <property type="entry name" value="Tscrpt_reg_LuxR_C"/>
</dbReference>
<dbReference type="CDD" id="cd06170">
    <property type="entry name" value="LuxR_C_like"/>
    <property type="match status" value="1"/>
</dbReference>
<evidence type="ECO:0000259" key="4">
    <source>
        <dbReference type="PROSITE" id="PS50110"/>
    </source>
</evidence>
<dbReference type="EMBL" id="CADCUR010000096">
    <property type="protein sequence ID" value="CAA9393895.1"/>
    <property type="molecule type" value="Genomic_DNA"/>
</dbReference>
<evidence type="ECO:0000259" key="3">
    <source>
        <dbReference type="PROSITE" id="PS50043"/>
    </source>
</evidence>
<dbReference type="InterPro" id="IPR001789">
    <property type="entry name" value="Sig_transdc_resp-reg_receiver"/>
</dbReference>
<dbReference type="PROSITE" id="PS50110">
    <property type="entry name" value="RESPONSE_REGULATORY"/>
    <property type="match status" value="1"/>
</dbReference>
<dbReference type="SMART" id="SM00448">
    <property type="entry name" value="REC"/>
    <property type="match status" value="1"/>
</dbReference>
<keyword evidence="1" id="KW-0238">DNA-binding</keyword>
<dbReference type="Gene3D" id="1.10.10.10">
    <property type="entry name" value="Winged helix-like DNA-binding domain superfamily/Winged helix DNA-binding domain"/>
    <property type="match status" value="1"/>
</dbReference>
<dbReference type="PANTHER" id="PTHR43214">
    <property type="entry name" value="TWO-COMPONENT RESPONSE REGULATOR"/>
    <property type="match status" value="1"/>
</dbReference>
<organism evidence="5">
    <name type="scientific">uncultured Pyrinomonadaceae bacterium</name>
    <dbReference type="NCBI Taxonomy" id="2283094"/>
    <lineage>
        <taxon>Bacteria</taxon>
        <taxon>Pseudomonadati</taxon>
        <taxon>Acidobacteriota</taxon>
        <taxon>Blastocatellia</taxon>
        <taxon>Blastocatellales</taxon>
        <taxon>Pyrinomonadaceae</taxon>
        <taxon>environmental samples</taxon>
    </lineage>
</organism>
<evidence type="ECO:0000313" key="5">
    <source>
        <dbReference type="EMBL" id="CAA9393895.1"/>
    </source>
</evidence>
<dbReference type="Pfam" id="PF00196">
    <property type="entry name" value="GerE"/>
    <property type="match status" value="1"/>
</dbReference>
<feature type="modified residue" description="4-aspartylphosphate" evidence="2">
    <location>
        <position position="53"/>
    </location>
</feature>
<dbReference type="Pfam" id="PF00072">
    <property type="entry name" value="Response_reg"/>
    <property type="match status" value="1"/>
</dbReference>
<protein>
    <recommendedName>
        <fullName evidence="6">Two-component transcriptional response regulator, LuxR family</fullName>
    </recommendedName>
</protein>
<dbReference type="PROSITE" id="PS50043">
    <property type="entry name" value="HTH_LUXR_2"/>
    <property type="match status" value="1"/>
</dbReference>
<dbReference type="InterPro" id="IPR016032">
    <property type="entry name" value="Sig_transdc_resp-reg_C-effctor"/>
</dbReference>
<proteinExistence type="predicted"/>
<evidence type="ECO:0008006" key="6">
    <source>
        <dbReference type="Google" id="ProtNLM"/>
    </source>
</evidence>
<feature type="domain" description="HTH luxR-type" evidence="3">
    <location>
        <begin position="143"/>
        <end position="208"/>
    </location>
</feature>
<dbReference type="InterPro" id="IPR036388">
    <property type="entry name" value="WH-like_DNA-bd_sf"/>
</dbReference>
<dbReference type="PRINTS" id="PR00038">
    <property type="entry name" value="HTHLUXR"/>
</dbReference>
<dbReference type="InterPro" id="IPR039420">
    <property type="entry name" value="WalR-like"/>
</dbReference>
<keyword evidence="2" id="KW-0597">Phosphoprotein</keyword>
<accession>A0A6J4NWM6</accession>
<dbReference type="AlphaFoldDB" id="A0A6J4NWM6"/>
<dbReference type="PROSITE" id="PS00622">
    <property type="entry name" value="HTH_LUXR_1"/>
    <property type="match status" value="1"/>
</dbReference>
<gene>
    <name evidence="5" type="ORF">AVDCRST_MAG74-1257</name>
</gene>
<name>A0A6J4NWM6_9BACT</name>
<dbReference type="GO" id="GO:0003677">
    <property type="term" value="F:DNA binding"/>
    <property type="evidence" value="ECO:0007669"/>
    <property type="project" value="UniProtKB-KW"/>
</dbReference>
<reference evidence="5" key="1">
    <citation type="submission" date="2020-02" db="EMBL/GenBank/DDBJ databases">
        <authorList>
            <person name="Meier V. D."/>
        </authorList>
    </citation>
    <scope>NUCLEOTIDE SEQUENCE</scope>
    <source>
        <strain evidence="5">AVDCRST_MAG74</strain>
    </source>
</reference>
<dbReference type="SUPFAM" id="SSF52172">
    <property type="entry name" value="CheY-like"/>
    <property type="match status" value="1"/>
</dbReference>